<feature type="compositionally biased region" description="Pro residues" evidence="1">
    <location>
        <begin position="679"/>
        <end position="693"/>
    </location>
</feature>
<feature type="compositionally biased region" description="Low complexity" evidence="1">
    <location>
        <begin position="715"/>
        <end position="725"/>
    </location>
</feature>
<feature type="transmembrane region" description="Helical" evidence="2">
    <location>
        <begin position="57"/>
        <end position="77"/>
    </location>
</feature>
<feature type="region of interest" description="Disordered" evidence="1">
    <location>
        <begin position="571"/>
        <end position="593"/>
    </location>
</feature>
<organism evidence="3 4">
    <name type="scientific">Mycena metata</name>
    <dbReference type="NCBI Taxonomy" id="1033252"/>
    <lineage>
        <taxon>Eukaryota</taxon>
        <taxon>Fungi</taxon>
        <taxon>Dikarya</taxon>
        <taxon>Basidiomycota</taxon>
        <taxon>Agaricomycotina</taxon>
        <taxon>Agaricomycetes</taxon>
        <taxon>Agaricomycetidae</taxon>
        <taxon>Agaricales</taxon>
        <taxon>Marasmiineae</taxon>
        <taxon>Mycenaceae</taxon>
        <taxon>Mycena</taxon>
    </lineage>
</organism>
<feature type="transmembrane region" description="Helical" evidence="2">
    <location>
        <begin position="213"/>
        <end position="234"/>
    </location>
</feature>
<feature type="compositionally biased region" description="Basic and acidic residues" evidence="1">
    <location>
        <begin position="747"/>
        <end position="769"/>
    </location>
</feature>
<name>A0AAD7KIY9_9AGAR</name>
<feature type="transmembrane region" description="Helical" evidence="2">
    <location>
        <begin position="89"/>
        <end position="114"/>
    </location>
</feature>
<feature type="compositionally biased region" description="Basic and acidic residues" evidence="1">
    <location>
        <begin position="623"/>
        <end position="633"/>
    </location>
</feature>
<comment type="caution">
    <text evidence="3">The sequence shown here is derived from an EMBL/GenBank/DDBJ whole genome shotgun (WGS) entry which is preliminary data.</text>
</comment>
<evidence type="ECO:0000313" key="3">
    <source>
        <dbReference type="EMBL" id="KAJ7786564.1"/>
    </source>
</evidence>
<dbReference type="Proteomes" id="UP001215598">
    <property type="component" value="Unassembled WGS sequence"/>
</dbReference>
<dbReference type="EMBL" id="JARKIB010000001">
    <property type="protein sequence ID" value="KAJ7786564.1"/>
    <property type="molecule type" value="Genomic_DNA"/>
</dbReference>
<gene>
    <name evidence="3" type="ORF">B0H16DRAFT_1681561</name>
</gene>
<dbReference type="InterPro" id="IPR036526">
    <property type="entry name" value="C-N_Hydrolase_sf"/>
</dbReference>
<sequence length="991" mass="109261">MELRTLIQRSPNAFHISMAATSALFGLTMSPTFVPVVFTLASLLLYAPILFNRPRPFAYTALLWISLSLGSSIGRLVPAVNALSTAGPSISVLLVMSSLTSAVAIFAVFADVYICNFTGGTQAVLFPAIWALLWTTTSHLLPLGRLTSWTPVSGAQSYSWLSPWTGPAGIDWITAAWAVVISQSIGSWYMGYSDDSSLETGRRKEFSRTAGTLVLALVLTALTIPTFILSGFPYPLSPPETVTPLVVGCALPPSSKIDGPAPGLEDYINESKTLSAARIVLWPEAAVSFRSEKDRAEAFLRIQASIYQRGTYWAVSFEEEIADESDDSGDTSMKRTGLALISNSSVDHMHYYKRFLVPIAESFSLSPGSSPPPIFPLPQSRPQSIPRSRWGKPDTRLLNVTTSICLDFAMPSLFRDLDSRPALILAPARTWDPAIGNRMWEEVKQRANEIGSVALWCDGGKGGVGQGSWYRTIGVPYPFDSTPTFYARFGNPFILAAASWLFVFGPIACRFAISRYKKSNLHAMVQSRSEDSTVHSFIARDFRSFNGRKRFDVSPSLGSFQFITSDDLPIRLDDDSPKKTRSSSSSRPATPLRSSLPLRVGIGSLLHRFKSFARTFLRKRSRDGALTDPHSTRIESTGAPRASESNTRLAPTPLRPVEYRLVDTYELNASAASSVFEPEPAPPTPASSSPPSPSWLSRNVQETNPVLNFEGKRGPTLSSPLLSPLDNSANDLRQLEPVTPPSPPPSHSKENQSADKRESSSFRKADNDSTAKPLFPSSKYNLFISAPPNFEPELPEDLWTLINTINTQGGHLDNMDFTGKQHAEVVDFGGEVDYSGYEWFQEPPPKQPPPPQSVGTPYVPLPGVIEQNEAFEFALSAAPNVLYARYKQYGQLGVLAWCSEFGELIDNLKDLGFKGNMFVATRTQALRTCEELLKLMKHSLELKMQIIVMYLSSQVARLRRFLDGEKTWDDYPEPQFPLDYTKKYPPAAGEY</sequence>
<evidence type="ECO:0000256" key="2">
    <source>
        <dbReference type="SAM" id="Phobius"/>
    </source>
</evidence>
<evidence type="ECO:0008006" key="5">
    <source>
        <dbReference type="Google" id="ProtNLM"/>
    </source>
</evidence>
<dbReference type="Gene3D" id="3.60.110.10">
    <property type="entry name" value="Carbon-nitrogen hydrolase"/>
    <property type="match status" value="1"/>
</dbReference>
<accession>A0AAD7KIY9</accession>
<feature type="region of interest" description="Disordered" evidence="1">
    <location>
        <begin position="623"/>
        <end position="654"/>
    </location>
</feature>
<dbReference type="SUPFAM" id="SSF56317">
    <property type="entry name" value="Carbon-nitrogen hydrolase"/>
    <property type="match status" value="1"/>
</dbReference>
<feature type="transmembrane region" description="Helical" evidence="2">
    <location>
        <begin position="172"/>
        <end position="192"/>
    </location>
</feature>
<evidence type="ECO:0000256" key="1">
    <source>
        <dbReference type="SAM" id="MobiDB-lite"/>
    </source>
</evidence>
<evidence type="ECO:0000313" key="4">
    <source>
        <dbReference type="Proteomes" id="UP001215598"/>
    </source>
</evidence>
<proteinExistence type="predicted"/>
<reference evidence="3" key="1">
    <citation type="submission" date="2023-03" db="EMBL/GenBank/DDBJ databases">
        <title>Massive genome expansion in bonnet fungi (Mycena s.s.) driven by repeated elements and novel gene families across ecological guilds.</title>
        <authorList>
            <consortium name="Lawrence Berkeley National Laboratory"/>
            <person name="Harder C.B."/>
            <person name="Miyauchi S."/>
            <person name="Viragh M."/>
            <person name="Kuo A."/>
            <person name="Thoen E."/>
            <person name="Andreopoulos B."/>
            <person name="Lu D."/>
            <person name="Skrede I."/>
            <person name="Drula E."/>
            <person name="Henrissat B."/>
            <person name="Morin E."/>
            <person name="Kohler A."/>
            <person name="Barry K."/>
            <person name="LaButti K."/>
            <person name="Morin E."/>
            <person name="Salamov A."/>
            <person name="Lipzen A."/>
            <person name="Mereny Z."/>
            <person name="Hegedus B."/>
            <person name="Baldrian P."/>
            <person name="Stursova M."/>
            <person name="Weitz H."/>
            <person name="Taylor A."/>
            <person name="Grigoriev I.V."/>
            <person name="Nagy L.G."/>
            <person name="Martin F."/>
            <person name="Kauserud H."/>
        </authorList>
    </citation>
    <scope>NUCLEOTIDE SEQUENCE</scope>
    <source>
        <strain evidence="3">CBHHK182m</strain>
    </source>
</reference>
<dbReference type="AlphaFoldDB" id="A0AAD7KIY9"/>
<keyword evidence="2" id="KW-0472">Membrane</keyword>
<feature type="transmembrane region" description="Helical" evidence="2">
    <location>
        <begin position="123"/>
        <end position="141"/>
    </location>
</feature>
<keyword evidence="4" id="KW-1185">Reference proteome</keyword>
<keyword evidence="2" id="KW-0812">Transmembrane</keyword>
<feature type="compositionally biased region" description="Low complexity" evidence="1">
    <location>
        <begin position="582"/>
        <end position="593"/>
    </location>
</feature>
<feature type="transmembrane region" description="Helical" evidence="2">
    <location>
        <begin position="20"/>
        <end position="45"/>
    </location>
</feature>
<feature type="compositionally biased region" description="Polar residues" evidence="1">
    <location>
        <begin position="695"/>
        <end position="706"/>
    </location>
</feature>
<feature type="region of interest" description="Disordered" evidence="1">
    <location>
        <begin position="674"/>
        <end position="773"/>
    </location>
</feature>
<protein>
    <recommendedName>
        <fullName evidence="5">CN hydrolase domain-containing protein</fullName>
    </recommendedName>
</protein>
<keyword evidence="2" id="KW-1133">Transmembrane helix</keyword>